<gene>
    <name evidence="1" type="ORF">SOIL9_13970</name>
</gene>
<sequence>MNPSPHSSRPFNPPPRLIDTRLSPPGYVPVTVTRGFPVSHLEAIEAVWAPEREQLVADLREHGETLESGHWDWRNKIARQPHWHTLVVVECDGQVQGIMAVENFLRPSRLSPSEWVLYLDYVEVAP</sequence>
<reference evidence="1 2" key="1">
    <citation type="submission" date="2019-05" db="EMBL/GenBank/DDBJ databases">
        <authorList>
            <consortium name="Science for Life Laboratories"/>
        </authorList>
    </citation>
    <scope>NUCLEOTIDE SEQUENCE [LARGE SCALE GENOMIC DNA]</scope>
    <source>
        <strain evidence="1">Soil9</strain>
    </source>
</reference>
<name>A0A6P2D5Y0_9BACT</name>
<evidence type="ECO:0000313" key="2">
    <source>
        <dbReference type="Proteomes" id="UP000464178"/>
    </source>
</evidence>
<proteinExistence type="predicted"/>
<evidence type="ECO:0000313" key="1">
    <source>
        <dbReference type="EMBL" id="VTR96317.1"/>
    </source>
</evidence>
<dbReference type="AlphaFoldDB" id="A0A6P2D5Y0"/>
<dbReference type="Proteomes" id="UP000464178">
    <property type="component" value="Chromosome"/>
</dbReference>
<protein>
    <submittedName>
        <fullName evidence="1">Uncharacterized protein</fullName>
    </submittedName>
</protein>
<dbReference type="EMBL" id="LR593886">
    <property type="protein sequence ID" value="VTR96317.1"/>
    <property type="molecule type" value="Genomic_DNA"/>
</dbReference>
<dbReference type="KEGG" id="gms:SOIL9_13970"/>
<keyword evidence="2" id="KW-1185">Reference proteome</keyword>
<accession>A0A6P2D5Y0</accession>
<organism evidence="1 2">
    <name type="scientific">Gemmata massiliana</name>
    <dbReference type="NCBI Taxonomy" id="1210884"/>
    <lineage>
        <taxon>Bacteria</taxon>
        <taxon>Pseudomonadati</taxon>
        <taxon>Planctomycetota</taxon>
        <taxon>Planctomycetia</taxon>
        <taxon>Gemmatales</taxon>
        <taxon>Gemmataceae</taxon>
        <taxon>Gemmata</taxon>
    </lineage>
</organism>